<accession>A0A8S5VHW5</accession>
<sequence length="113" mass="12931">MSSIICLLLGLILGSGLCYLAFNQVLTSKDDIIEDYKKGIEIHNQRELKLIYINQSTKDYVKQQQDILKTVPIKVKEITDETSLQAGRYMALKDIEKTIIQLEKNSESLINKK</sequence>
<name>A0A8S5VHW5_9CAUD</name>
<protein>
    <submittedName>
        <fullName evidence="1">Uncharacterized protein</fullName>
    </submittedName>
</protein>
<dbReference type="EMBL" id="BK016268">
    <property type="protein sequence ID" value="DAG06272.1"/>
    <property type="molecule type" value="Genomic_DNA"/>
</dbReference>
<evidence type="ECO:0000313" key="1">
    <source>
        <dbReference type="EMBL" id="DAG06272.1"/>
    </source>
</evidence>
<reference evidence="1" key="1">
    <citation type="journal article" date="2021" name="Proc. Natl. Acad. Sci. U.S.A.">
        <title>A Catalog of Tens of Thousands of Viruses from Human Metagenomes Reveals Hidden Associations with Chronic Diseases.</title>
        <authorList>
            <person name="Tisza M.J."/>
            <person name="Buck C.B."/>
        </authorList>
    </citation>
    <scope>NUCLEOTIDE SEQUENCE</scope>
    <source>
        <strain evidence="1">CtCYN4</strain>
    </source>
</reference>
<proteinExistence type="predicted"/>
<organism evidence="1">
    <name type="scientific">Myoviridae sp. ctCYN4</name>
    <dbReference type="NCBI Taxonomy" id="2825051"/>
    <lineage>
        <taxon>Viruses</taxon>
        <taxon>Duplodnaviria</taxon>
        <taxon>Heunggongvirae</taxon>
        <taxon>Uroviricota</taxon>
        <taxon>Caudoviricetes</taxon>
    </lineage>
</organism>